<comment type="caution">
    <text evidence="2">The sequence shown here is derived from an EMBL/GenBank/DDBJ whole genome shotgun (WGS) entry which is preliminary data.</text>
</comment>
<keyword evidence="3" id="KW-1185">Reference proteome</keyword>
<accession>A0A4Q7U332</accession>
<dbReference type="OrthoDB" id="9796171at2"/>
<sequence length="154" mass="16913">MRQMPDELTLHAASDPDRIPARTLYGIARLRQEVFVVEQDCVYLDLDGRDLEPGTVQFWAEDAVGTIAATLRVLAEDEQEPGLRAIGRVATAPEWRGRGVAAVLLDAAIAECAGHPILIHAQSYLTEWYSRFGFAASGPEFVEDGIPHTPMRIG</sequence>
<dbReference type="AlphaFoldDB" id="A0A4Q7U332"/>
<dbReference type="InterPro" id="IPR000182">
    <property type="entry name" value="GNAT_dom"/>
</dbReference>
<gene>
    <name evidence="2" type="ORF">EV139_1271</name>
</gene>
<dbReference type="CDD" id="cd04301">
    <property type="entry name" value="NAT_SF"/>
    <property type="match status" value="1"/>
</dbReference>
<dbReference type="PROSITE" id="PS51186">
    <property type="entry name" value="GNAT"/>
    <property type="match status" value="1"/>
</dbReference>
<protein>
    <submittedName>
        <fullName evidence="2">ElaA protein</fullName>
    </submittedName>
</protein>
<dbReference type="Gene3D" id="3.40.630.30">
    <property type="match status" value="1"/>
</dbReference>
<reference evidence="2 3" key="1">
    <citation type="journal article" date="2015" name="Stand. Genomic Sci.">
        <title>Genomic Encyclopedia of Bacterial and Archaeal Type Strains, Phase III: the genomes of soil and plant-associated and newly described type strains.</title>
        <authorList>
            <person name="Whitman W.B."/>
            <person name="Woyke T."/>
            <person name="Klenk H.P."/>
            <person name="Zhou Y."/>
            <person name="Lilburn T.G."/>
            <person name="Beck B.J."/>
            <person name="De Vos P."/>
            <person name="Vandamme P."/>
            <person name="Eisen J.A."/>
            <person name="Garrity G."/>
            <person name="Hugenholtz P."/>
            <person name="Kyrpides N.C."/>
        </authorList>
    </citation>
    <scope>NUCLEOTIDE SEQUENCE [LARGE SCALE GENOMIC DNA]</scope>
    <source>
        <strain evidence="2 3">RF6</strain>
    </source>
</reference>
<dbReference type="InterPro" id="IPR016181">
    <property type="entry name" value="Acyl_CoA_acyltransferase"/>
</dbReference>
<dbReference type="GO" id="GO:0016747">
    <property type="term" value="F:acyltransferase activity, transferring groups other than amino-acyl groups"/>
    <property type="evidence" value="ECO:0007669"/>
    <property type="project" value="InterPro"/>
</dbReference>
<dbReference type="Proteomes" id="UP000291832">
    <property type="component" value="Unassembled WGS sequence"/>
</dbReference>
<evidence type="ECO:0000313" key="2">
    <source>
        <dbReference type="EMBL" id="RZT67137.1"/>
    </source>
</evidence>
<dbReference type="SUPFAM" id="SSF55729">
    <property type="entry name" value="Acyl-CoA N-acyltransferases (Nat)"/>
    <property type="match status" value="1"/>
</dbReference>
<dbReference type="Pfam" id="PF13673">
    <property type="entry name" value="Acetyltransf_10"/>
    <property type="match status" value="1"/>
</dbReference>
<organism evidence="2 3">
    <name type="scientific">Leucobacter luti</name>
    <dbReference type="NCBI Taxonomy" id="340320"/>
    <lineage>
        <taxon>Bacteria</taxon>
        <taxon>Bacillati</taxon>
        <taxon>Actinomycetota</taxon>
        <taxon>Actinomycetes</taxon>
        <taxon>Micrococcales</taxon>
        <taxon>Microbacteriaceae</taxon>
        <taxon>Leucobacter</taxon>
    </lineage>
</organism>
<feature type="domain" description="N-acetyltransferase" evidence="1">
    <location>
        <begin position="8"/>
        <end position="154"/>
    </location>
</feature>
<name>A0A4Q7U332_9MICO</name>
<evidence type="ECO:0000259" key="1">
    <source>
        <dbReference type="PROSITE" id="PS51186"/>
    </source>
</evidence>
<proteinExistence type="predicted"/>
<dbReference type="EMBL" id="SHKI01000003">
    <property type="protein sequence ID" value="RZT67137.1"/>
    <property type="molecule type" value="Genomic_DNA"/>
</dbReference>
<evidence type="ECO:0000313" key="3">
    <source>
        <dbReference type="Proteomes" id="UP000291832"/>
    </source>
</evidence>